<dbReference type="InterPro" id="IPR019786">
    <property type="entry name" value="Zinc_finger_PHD-type_CS"/>
</dbReference>
<dbReference type="SUPFAM" id="SSF57903">
    <property type="entry name" value="FYVE/PHD zinc finger"/>
    <property type="match status" value="1"/>
</dbReference>
<organism evidence="8">
    <name type="scientific">Pinguiococcus pyrenoidosus</name>
    <dbReference type="NCBI Taxonomy" id="172671"/>
    <lineage>
        <taxon>Eukaryota</taxon>
        <taxon>Sar</taxon>
        <taxon>Stramenopiles</taxon>
        <taxon>Ochrophyta</taxon>
        <taxon>Pinguiophyceae</taxon>
        <taxon>Pinguiochrysidales</taxon>
        <taxon>Pinguiochrysidaceae</taxon>
        <taxon>Pinguiococcus</taxon>
    </lineage>
</organism>
<feature type="region of interest" description="Disordered" evidence="6">
    <location>
        <begin position="1432"/>
        <end position="1472"/>
    </location>
</feature>
<dbReference type="GO" id="GO:0008270">
    <property type="term" value="F:zinc ion binding"/>
    <property type="evidence" value="ECO:0007669"/>
    <property type="project" value="UniProtKB-KW"/>
</dbReference>
<keyword evidence="3" id="KW-0862">Zinc</keyword>
<accession>A0A7R9YAM0</accession>
<sequence length="1993" mass="218814">MDVKSYRELLRELLSDTAFGRNLGTDGTLECAEPQCEERVPLPEGRESAVGFRITSGSEEGAEKQLVAWCLEHVKEKTPKFCECLTQYSYTKEEDGFLLSCDVCSEWFHGHCVGVGDDEDVTSFVCSHCKNLSKTGSVISASVKEANAEKDRISEEMNLAMTFFRRVDTLHLWMKNVRDVVRPIDEGTAKAIEDEIRPLNLSLQRWIVSMPDGLNQETLVEHLDLLTPEEASDDTADEDVEDDVLVLPKETYPLSSYGIKNAAADTEAALRQLLKDVDDWEDAAVNLITRFRLLCKADVPTSTSSGRLRDDLVPKLTQVLKQIVAQLARRPSTLIIPKHAQKLARCGDEIKWLLNAHEVSLQKKPTSAEVLGITGQASSWAIANLPEVSAVYQGLVERANVGAEWQSRYSDLLRACTAKPAVKILGDVTSLGENYKGVLVEKNVGANGEDAQFTVEDVRGATADMDDAPVRIVEKERLQKALDKAVAWIQKVDDLADQRLKEGGAPASSDELLTELRSLCEERIAPLSSFQGKRQLLALWWEAVRWCVLSRTRSRRYSQSTGRAFLDQGASILENVTLLPENAPSRIQAAFEELRTCKNNFEAEIKKVDNSPGKAAALAKLETESILGSESRDEVAASLSILQHEPFITPEEEGLQLVADLPDIEKTQSVLCSRETTLDRLLANQSALTQKTARIDELLLLISGSAEALKALKGRLQTMLVEATGKVQAAEKLTSTAKKAVRVFQTGGDDEGKYSKRTLEAILASAEQAKLTLNEKTADKLRSLIAGADAWESKAQELLQATVERRAAALTEYRTSLEGHIAASKGCPASSSTREDIKAALQISSIAMAALELLEGDFDSERAKPLLRDIASAMQASRRLSKLSLFGILGECYCEVAVKWVEGIVNELRSPTPDAKRRSSAPLVAAQKFFEDAGKSLPSPCAEVAGRFAGIRGYTESMQILKEQAKVTDAFRPCLARAEASFTTELFLNERILNESDSPPHLQAQSEAQGQAQTVLLLTAKTVQNICAELSKTPYQMAEEERGLIALKVIGSLSNFLSIVIGMSPRATAAGPQLEIQQLRAVLREFAAINPAAAPLTAEMGPIFPAVDLGRIREHLTSVDKQASEYVAKASPMLVVRMSARTGKKRRTDKTALIHVDSITAMLNMPIRKKIRFTEAAALVDILNADRALASRVSTLLRSDFIEQGEPLNQTSVNREIEEEDIDRLRSEFGRVNDSFKLRLVTSPERVVAEFMTELLTHLAPNFKSLKRFKERMQKIEQAPQEEQERRMGIGRAEKYIAELRRFFVDIPSEVVSAFGALGAGVAEKGTAKGRQGDTLQVYSGTVEGPMLQKTYVFSGSVNTCVKIASESVNLLVAATNLVRQWSEKASRFLTVSSAMEKAAQTTQIYQILKEESLLPVRAGVKLTEHLRRIVTGPQKPKPVEAAGLDVKPPVKPSAPERSKRPPASKTVIPMPKTLRGLSSALTSRSDSLEEDSDASIEPTVYYPCVRAGCANRAMKQSSFCGDACASKKKDQMLDTLLCWWKEDGCLFADAQKLTRARDFNAPSIKGSLELLDSIDRGVEDAGIPEALDDLRQDLRDVPTARIATEKKPNHKRARARESVVPIFARGLHAHTELAESSEVPAAAAVVAWDFELEIFSNSKPDGGSTASAEGPEDEKYGAKHRRLLYALSNRTSHVMGQIVNGGKSMKDLVGMRPAELKNLRDYKTSIVDRLDRKMQERQRPQKGAKDEPSKKRAREGADSKDTGKAARRKVERRAGGGAKGEKPVKAEEGEKDRTPKKKALSIKAEAGGSVKSGAQAPSNGSSSPATPTGQRSPTERTAIRAWSNHVEEKQESVPLEKLPTTYAVEYKGYPPFRAEIFVAQDELGAEDMLRTPLRLQGRVKLQAVSAFLNDIRAVGNRTVYHIRAANVPGEDNEKSARALKDMLVSNKRCGVAEFDKKTVSVYMVPSEFASTVGFRGSPGSFPWVGFVIAKKR</sequence>
<evidence type="ECO:0000256" key="5">
    <source>
        <dbReference type="SAM" id="Coils"/>
    </source>
</evidence>
<dbReference type="SMART" id="SM00249">
    <property type="entry name" value="PHD"/>
    <property type="match status" value="1"/>
</dbReference>
<reference evidence="8" key="1">
    <citation type="submission" date="2021-01" db="EMBL/GenBank/DDBJ databases">
        <authorList>
            <person name="Corre E."/>
            <person name="Pelletier E."/>
            <person name="Niang G."/>
            <person name="Scheremetjew M."/>
            <person name="Finn R."/>
            <person name="Kale V."/>
            <person name="Holt S."/>
            <person name="Cochrane G."/>
            <person name="Meng A."/>
            <person name="Brown T."/>
            <person name="Cohen L."/>
        </authorList>
    </citation>
    <scope>NUCLEOTIDE SEQUENCE</scope>
    <source>
        <strain evidence="8">CCMP2078</strain>
    </source>
</reference>
<dbReference type="Gene3D" id="3.30.40.10">
    <property type="entry name" value="Zinc/RING finger domain, C3HC4 (zinc finger)"/>
    <property type="match status" value="1"/>
</dbReference>
<evidence type="ECO:0000256" key="6">
    <source>
        <dbReference type="SAM" id="MobiDB-lite"/>
    </source>
</evidence>
<dbReference type="Pfam" id="PF07744">
    <property type="entry name" value="SPOC"/>
    <property type="match status" value="1"/>
</dbReference>
<feature type="compositionally biased region" description="Polar residues" evidence="6">
    <location>
        <begin position="1816"/>
        <end position="1833"/>
    </location>
</feature>
<keyword evidence="2 4" id="KW-0863">Zinc-finger</keyword>
<name>A0A7R9YAM0_9STRA</name>
<evidence type="ECO:0000256" key="3">
    <source>
        <dbReference type="ARBA" id="ARBA00022833"/>
    </source>
</evidence>
<feature type="coiled-coil region" evidence="5">
    <location>
        <begin position="263"/>
        <end position="290"/>
    </location>
</feature>
<keyword evidence="1" id="KW-0479">Metal-binding</keyword>
<dbReference type="InterPro" id="IPR012921">
    <property type="entry name" value="SPOC_C"/>
</dbReference>
<keyword evidence="5" id="KW-0175">Coiled coil</keyword>
<proteinExistence type="predicted"/>
<dbReference type="InterPro" id="IPR019787">
    <property type="entry name" value="Znf_PHD-finger"/>
</dbReference>
<evidence type="ECO:0000259" key="7">
    <source>
        <dbReference type="PROSITE" id="PS50016"/>
    </source>
</evidence>
<evidence type="ECO:0000256" key="2">
    <source>
        <dbReference type="ARBA" id="ARBA00022771"/>
    </source>
</evidence>
<feature type="domain" description="PHD-type" evidence="7">
    <location>
        <begin position="79"/>
        <end position="132"/>
    </location>
</feature>
<feature type="compositionally biased region" description="Basic and acidic residues" evidence="6">
    <location>
        <begin position="1728"/>
        <end position="1765"/>
    </location>
</feature>
<feature type="compositionally biased region" description="Basic and acidic residues" evidence="6">
    <location>
        <begin position="1780"/>
        <end position="1794"/>
    </location>
</feature>
<dbReference type="InterPro" id="IPR011011">
    <property type="entry name" value="Znf_FYVE_PHD"/>
</dbReference>
<evidence type="ECO:0000313" key="8">
    <source>
        <dbReference type="EMBL" id="CAD8256142.1"/>
    </source>
</evidence>
<dbReference type="PROSITE" id="PS01359">
    <property type="entry name" value="ZF_PHD_1"/>
    <property type="match status" value="1"/>
</dbReference>
<dbReference type="InterPro" id="IPR001965">
    <property type="entry name" value="Znf_PHD"/>
</dbReference>
<evidence type="ECO:0000256" key="1">
    <source>
        <dbReference type="ARBA" id="ARBA00022723"/>
    </source>
</evidence>
<dbReference type="PROSITE" id="PS50016">
    <property type="entry name" value="ZF_PHD_2"/>
    <property type="match status" value="1"/>
</dbReference>
<dbReference type="InterPro" id="IPR013083">
    <property type="entry name" value="Znf_RING/FYVE/PHD"/>
</dbReference>
<dbReference type="EMBL" id="HBEA01007356">
    <property type="protein sequence ID" value="CAD8256142.1"/>
    <property type="molecule type" value="Transcribed_RNA"/>
</dbReference>
<protein>
    <recommendedName>
        <fullName evidence="7">PHD-type domain-containing protein</fullName>
    </recommendedName>
</protein>
<gene>
    <name evidence="8" type="ORF">PPYR1160_LOCUS5634</name>
</gene>
<feature type="region of interest" description="Disordered" evidence="6">
    <location>
        <begin position="1728"/>
        <end position="1836"/>
    </location>
</feature>
<evidence type="ECO:0000256" key="4">
    <source>
        <dbReference type="PROSITE-ProRule" id="PRU00146"/>
    </source>
</evidence>